<dbReference type="Pfam" id="PF00403">
    <property type="entry name" value="HMA"/>
    <property type="match status" value="1"/>
</dbReference>
<dbReference type="Proteomes" id="UP000178759">
    <property type="component" value="Unassembled WGS sequence"/>
</dbReference>
<dbReference type="GO" id="GO:0046872">
    <property type="term" value="F:metal ion binding"/>
    <property type="evidence" value="ECO:0007669"/>
    <property type="project" value="InterPro"/>
</dbReference>
<dbReference type="SUPFAM" id="SSF55008">
    <property type="entry name" value="HMA, heavy metal-associated domain"/>
    <property type="match status" value="1"/>
</dbReference>
<dbReference type="AlphaFoldDB" id="A0A1F6AI85"/>
<evidence type="ECO:0000259" key="1">
    <source>
        <dbReference type="PROSITE" id="PS50846"/>
    </source>
</evidence>
<dbReference type="EMBL" id="MFJV01000001">
    <property type="protein sequence ID" value="OGG23987.1"/>
    <property type="molecule type" value="Genomic_DNA"/>
</dbReference>
<accession>A0A1F6AI85</accession>
<evidence type="ECO:0000313" key="3">
    <source>
        <dbReference type="Proteomes" id="UP000178759"/>
    </source>
</evidence>
<comment type="caution">
    <text evidence="2">The sequence shown here is derived from an EMBL/GenBank/DDBJ whole genome shotgun (WGS) entry which is preliminary data.</text>
</comment>
<gene>
    <name evidence="2" type="ORF">A3A79_02195</name>
</gene>
<name>A0A1F6AI85_9BACT</name>
<proteinExistence type="predicted"/>
<dbReference type="CDD" id="cd00371">
    <property type="entry name" value="HMA"/>
    <property type="match status" value="1"/>
</dbReference>
<evidence type="ECO:0000313" key="2">
    <source>
        <dbReference type="EMBL" id="OGG23987.1"/>
    </source>
</evidence>
<protein>
    <recommendedName>
        <fullName evidence="1">HMA domain-containing protein</fullName>
    </recommendedName>
</protein>
<reference evidence="2 3" key="1">
    <citation type="journal article" date="2016" name="Nat. Commun.">
        <title>Thousands of microbial genomes shed light on interconnected biogeochemical processes in an aquifer system.</title>
        <authorList>
            <person name="Anantharaman K."/>
            <person name="Brown C.T."/>
            <person name="Hug L.A."/>
            <person name="Sharon I."/>
            <person name="Castelle C.J."/>
            <person name="Probst A.J."/>
            <person name="Thomas B.C."/>
            <person name="Singh A."/>
            <person name="Wilkins M.J."/>
            <person name="Karaoz U."/>
            <person name="Brodie E.L."/>
            <person name="Williams K.H."/>
            <person name="Hubbard S.S."/>
            <person name="Banfield J.F."/>
        </authorList>
    </citation>
    <scope>NUCLEOTIDE SEQUENCE [LARGE SCALE GENOMIC DNA]</scope>
</reference>
<dbReference type="InterPro" id="IPR006121">
    <property type="entry name" value="HMA_dom"/>
</dbReference>
<sequence length="67" mass="7396">MTKKTLKLNGLHCTSCAMLIEGELEDIGAKAACNWVKQVVTLEYDEKSIHDNDIKNAIARAGYSVIE</sequence>
<dbReference type="PROSITE" id="PS50846">
    <property type="entry name" value="HMA_2"/>
    <property type="match status" value="1"/>
</dbReference>
<dbReference type="STRING" id="1798392.A3A79_02195"/>
<dbReference type="InterPro" id="IPR036163">
    <property type="entry name" value="HMA_dom_sf"/>
</dbReference>
<organism evidence="2 3">
    <name type="scientific">Candidatus Gottesmanbacteria bacterium RIFCSPLOWO2_01_FULL_43_11b</name>
    <dbReference type="NCBI Taxonomy" id="1798392"/>
    <lineage>
        <taxon>Bacteria</taxon>
        <taxon>Candidatus Gottesmaniibacteriota</taxon>
    </lineage>
</organism>
<feature type="domain" description="HMA" evidence="1">
    <location>
        <begin position="2"/>
        <end position="66"/>
    </location>
</feature>
<dbReference type="Gene3D" id="3.30.70.100">
    <property type="match status" value="1"/>
</dbReference>